<keyword evidence="1" id="KW-0812">Transmembrane</keyword>
<gene>
    <name evidence="2" type="ORF">CALVIDRAFT_569444</name>
</gene>
<dbReference type="EMBL" id="KV417355">
    <property type="protein sequence ID" value="KZO90026.1"/>
    <property type="molecule type" value="Genomic_DNA"/>
</dbReference>
<evidence type="ECO:0000313" key="3">
    <source>
        <dbReference type="Proteomes" id="UP000076738"/>
    </source>
</evidence>
<dbReference type="AlphaFoldDB" id="A0A167FZV6"/>
<keyword evidence="3" id="KW-1185">Reference proteome</keyword>
<sequence length="350" mass="36886">MSIVGQQVATFLLKEAKPSKEGPRATSEDCQGFRQSPSWMMSSTSAVVVSGRARYVPNTLARSALAYWAKARLAPVRTFAQVGEYELDTLLDLRQSRELGGEDCALNAVLGDGAGERLTFTGLLVLTDIGTGTYLCTFQQSSRARPVSDFDFTKVRSSTARTACKITTSYKVTYKVRSSFFLPPSSHFSRSSAATSLIVTTTTTSKSTMDSTAAHPTTTAAAAAASTKAERARTLVVANSAAIVSGALVASLAAWIAMEGRAKAGEQLIGDVKALGYGIKAIYDWTSVDDLIAFVHKVGELLEHTRPALETAAEALDKLRIVKEKIAAINAAGGEGAGGEGEAWALAAGT</sequence>
<evidence type="ECO:0000256" key="1">
    <source>
        <dbReference type="SAM" id="Phobius"/>
    </source>
</evidence>
<accession>A0A167FZV6</accession>
<name>A0A167FZV6_CALVF</name>
<organism evidence="2 3">
    <name type="scientific">Calocera viscosa (strain TUFC12733)</name>
    <dbReference type="NCBI Taxonomy" id="1330018"/>
    <lineage>
        <taxon>Eukaryota</taxon>
        <taxon>Fungi</taxon>
        <taxon>Dikarya</taxon>
        <taxon>Basidiomycota</taxon>
        <taxon>Agaricomycotina</taxon>
        <taxon>Dacrymycetes</taxon>
        <taxon>Dacrymycetales</taxon>
        <taxon>Dacrymycetaceae</taxon>
        <taxon>Calocera</taxon>
    </lineage>
</organism>
<reference evidence="2 3" key="1">
    <citation type="journal article" date="2016" name="Mol. Biol. Evol.">
        <title>Comparative Genomics of Early-Diverging Mushroom-Forming Fungi Provides Insights into the Origins of Lignocellulose Decay Capabilities.</title>
        <authorList>
            <person name="Nagy L.G."/>
            <person name="Riley R."/>
            <person name="Tritt A."/>
            <person name="Adam C."/>
            <person name="Daum C."/>
            <person name="Floudas D."/>
            <person name="Sun H."/>
            <person name="Yadav J.S."/>
            <person name="Pangilinan J."/>
            <person name="Larsson K.H."/>
            <person name="Matsuura K."/>
            <person name="Barry K."/>
            <person name="Labutti K."/>
            <person name="Kuo R."/>
            <person name="Ohm R.A."/>
            <person name="Bhattacharya S.S."/>
            <person name="Shirouzu T."/>
            <person name="Yoshinaga Y."/>
            <person name="Martin F.M."/>
            <person name="Grigoriev I.V."/>
            <person name="Hibbett D.S."/>
        </authorList>
    </citation>
    <scope>NUCLEOTIDE SEQUENCE [LARGE SCALE GENOMIC DNA]</scope>
    <source>
        <strain evidence="2 3">TUFC12733</strain>
    </source>
</reference>
<proteinExistence type="predicted"/>
<protein>
    <submittedName>
        <fullName evidence="2">Uncharacterized protein</fullName>
    </submittedName>
</protein>
<keyword evidence="1" id="KW-0472">Membrane</keyword>
<keyword evidence="1" id="KW-1133">Transmembrane helix</keyword>
<dbReference type="Proteomes" id="UP000076738">
    <property type="component" value="Unassembled WGS sequence"/>
</dbReference>
<feature type="transmembrane region" description="Helical" evidence="1">
    <location>
        <begin position="236"/>
        <end position="258"/>
    </location>
</feature>
<evidence type="ECO:0000313" key="2">
    <source>
        <dbReference type="EMBL" id="KZO90026.1"/>
    </source>
</evidence>